<keyword evidence="2" id="KW-0720">Serine protease</keyword>
<keyword evidence="1" id="KW-0645">Protease</keyword>
<dbReference type="GO" id="GO:0008236">
    <property type="term" value="F:serine-type peptidase activity"/>
    <property type="evidence" value="ECO:0007669"/>
    <property type="project" value="UniProtKB-KW"/>
</dbReference>
<dbReference type="InterPro" id="IPR029058">
    <property type="entry name" value="AB_hydrolase_fold"/>
</dbReference>
<dbReference type="GO" id="GO:0008239">
    <property type="term" value="F:dipeptidyl-peptidase activity"/>
    <property type="evidence" value="ECO:0007669"/>
    <property type="project" value="TreeGrafter"/>
</dbReference>
<comment type="caution">
    <text evidence="5">The sequence shown here is derived from an EMBL/GenBank/DDBJ whole genome shotgun (WGS) entry which is preliminary data.</text>
</comment>
<reference evidence="5 6" key="1">
    <citation type="submission" date="2017-03" db="EMBL/GenBank/DDBJ databases">
        <title>Genome Survey of Euroglyphus maynei.</title>
        <authorList>
            <person name="Arlian L.G."/>
            <person name="Morgan M.S."/>
            <person name="Rider S.D."/>
        </authorList>
    </citation>
    <scope>NUCLEOTIDE SEQUENCE [LARGE SCALE GENOMIC DNA]</scope>
    <source>
        <strain evidence="5">Arlian Lab</strain>
        <tissue evidence="5">Whole body</tissue>
    </source>
</reference>
<organism evidence="5 6">
    <name type="scientific">Euroglyphus maynei</name>
    <name type="common">Mayne's house dust mite</name>
    <dbReference type="NCBI Taxonomy" id="6958"/>
    <lineage>
        <taxon>Eukaryota</taxon>
        <taxon>Metazoa</taxon>
        <taxon>Ecdysozoa</taxon>
        <taxon>Arthropoda</taxon>
        <taxon>Chelicerata</taxon>
        <taxon>Arachnida</taxon>
        <taxon>Acari</taxon>
        <taxon>Acariformes</taxon>
        <taxon>Sarcoptiformes</taxon>
        <taxon>Astigmata</taxon>
        <taxon>Psoroptidia</taxon>
        <taxon>Analgoidea</taxon>
        <taxon>Pyroglyphidae</taxon>
        <taxon>Pyroglyphinae</taxon>
        <taxon>Euroglyphus</taxon>
    </lineage>
</organism>
<dbReference type="GO" id="GO:0005886">
    <property type="term" value="C:plasma membrane"/>
    <property type="evidence" value="ECO:0007669"/>
    <property type="project" value="TreeGrafter"/>
</dbReference>
<dbReference type="Gene3D" id="3.40.50.1820">
    <property type="entry name" value="alpha/beta hydrolase"/>
    <property type="match status" value="1"/>
</dbReference>
<name>A0A1Y3BAQ3_EURMA</name>
<keyword evidence="3" id="KW-0325">Glycoprotein</keyword>
<dbReference type="GO" id="GO:0006508">
    <property type="term" value="P:proteolysis"/>
    <property type="evidence" value="ECO:0007669"/>
    <property type="project" value="InterPro"/>
</dbReference>
<sequence>MFLPPSFKPDSVVKYPLLIQVYGGPGSQNVNENFKMNYGKYLAGSREFIYAYVDGRGSGFQGETMKYNLFRRLGTIEIDDQIIAAR</sequence>
<dbReference type="Proteomes" id="UP000194236">
    <property type="component" value="Unassembled WGS sequence"/>
</dbReference>
<keyword evidence="1" id="KW-0031">Aminopeptidase</keyword>
<evidence type="ECO:0000313" key="6">
    <source>
        <dbReference type="Proteomes" id="UP000194236"/>
    </source>
</evidence>
<keyword evidence="1" id="KW-0378">Hydrolase</keyword>
<feature type="domain" description="Peptidase S9 prolyl oligopeptidase catalytic" evidence="4">
    <location>
        <begin position="40"/>
        <end position="85"/>
    </location>
</feature>
<evidence type="ECO:0000256" key="3">
    <source>
        <dbReference type="ARBA" id="ARBA00023180"/>
    </source>
</evidence>
<dbReference type="OrthoDB" id="16520at2759"/>
<protein>
    <submittedName>
        <fullName evidence="5">Prolyl oligopeptidase-like protein</fullName>
    </submittedName>
</protein>
<dbReference type="SUPFAM" id="SSF53474">
    <property type="entry name" value="alpha/beta-Hydrolases"/>
    <property type="match status" value="1"/>
</dbReference>
<dbReference type="PANTHER" id="PTHR11731:SF200">
    <property type="entry name" value="DIPEPTIDYL PEPTIDASE 10, ISOFORM B"/>
    <property type="match status" value="1"/>
</dbReference>
<proteinExistence type="predicted"/>
<dbReference type="Pfam" id="PF00326">
    <property type="entry name" value="Peptidase_S9"/>
    <property type="match status" value="1"/>
</dbReference>
<evidence type="ECO:0000256" key="2">
    <source>
        <dbReference type="ARBA" id="ARBA00022825"/>
    </source>
</evidence>
<dbReference type="EMBL" id="MUJZ01033658">
    <property type="protein sequence ID" value="OTF77247.1"/>
    <property type="molecule type" value="Genomic_DNA"/>
</dbReference>
<dbReference type="AlphaFoldDB" id="A0A1Y3BAQ3"/>
<accession>A0A1Y3BAQ3</accession>
<keyword evidence="6" id="KW-1185">Reference proteome</keyword>
<dbReference type="PANTHER" id="PTHR11731">
    <property type="entry name" value="PROTEASE FAMILY S9B,C DIPEPTIDYL-PEPTIDASE IV-RELATED"/>
    <property type="match status" value="1"/>
</dbReference>
<gene>
    <name evidence="5" type="ORF">BLA29_014913</name>
</gene>
<evidence type="ECO:0000256" key="1">
    <source>
        <dbReference type="ARBA" id="ARBA00022438"/>
    </source>
</evidence>
<dbReference type="InterPro" id="IPR050278">
    <property type="entry name" value="Serine_Prot_S9B/DPPIV"/>
</dbReference>
<evidence type="ECO:0000313" key="5">
    <source>
        <dbReference type="EMBL" id="OTF77247.1"/>
    </source>
</evidence>
<evidence type="ECO:0000259" key="4">
    <source>
        <dbReference type="Pfam" id="PF00326"/>
    </source>
</evidence>
<dbReference type="InterPro" id="IPR001375">
    <property type="entry name" value="Peptidase_S9_cat"/>
</dbReference>
<dbReference type="GO" id="GO:0004177">
    <property type="term" value="F:aminopeptidase activity"/>
    <property type="evidence" value="ECO:0007669"/>
    <property type="project" value="UniProtKB-KW"/>
</dbReference>